<evidence type="ECO:0000256" key="3">
    <source>
        <dbReference type="ARBA" id="ARBA00023015"/>
    </source>
</evidence>
<dbReference type="SUPFAM" id="SSF46785">
    <property type="entry name" value="Winged helix' DNA-binding domain"/>
    <property type="match status" value="1"/>
</dbReference>
<dbReference type="PATRIC" id="fig|1232683.4.peg.2284"/>
<evidence type="ECO:0000256" key="1">
    <source>
        <dbReference type="ARBA" id="ARBA00005384"/>
    </source>
</evidence>
<sequence>MRYKQMADQIIADIESGRLPGNSRLPSLRKSARLYSVSMTTAINCYHYLEELGWLIAKPQSGFYVSQPAVPARPPGLPRFESRITTPHMPSTAGGMNGPLGISQLGPSLLPTAALNRSVKRALRHSSEYLERYPDPQGEAALRQALASHFAGYGFPFAASELVIGNGCIDAVRVALELTTQPGDAVAISSPCFNGLLELLALLDRRVVEIPSTAEGIDLEQLEHHLSRRHVKAGLFSTTHMNPQGISMTPRQKQKLADLAETYATPIIEDDIYMELGHGNVTPLPAKYWDRSGYILWCGSVSKTLSAGLRIGWCLPGRYLERYRQHRSVGQFGLNALSQAALADFIGTGQYHAHLQKVRSQLKLQISAYQSFLQNALADNIALSHPSGGLVLWLQSPGLNCRELNRRAREIGLGIRPGCEFTTLSLYQDCLRINAGWPLDYEQNGRYPARDALQQLIGLIQHP</sequence>
<evidence type="ECO:0000259" key="6">
    <source>
        <dbReference type="PROSITE" id="PS50949"/>
    </source>
</evidence>
<dbReference type="Proteomes" id="UP000028252">
    <property type="component" value="Unassembled WGS sequence"/>
</dbReference>
<dbReference type="STRING" id="1232683.ADIMK_2325"/>
<evidence type="ECO:0000313" key="8">
    <source>
        <dbReference type="Proteomes" id="UP000028252"/>
    </source>
</evidence>
<dbReference type="AlphaFoldDB" id="A0A081FYE1"/>
<dbReference type="InterPro" id="IPR015422">
    <property type="entry name" value="PyrdxlP-dep_Trfase_small"/>
</dbReference>
<dbReference type="Pfam" id="PF00155">
    <property type="entry name" value="Aminotran_1_2"/>
    <property type="match status" value="1"/>
</dbReference>
<dbReference type="InterPro" id="IPR000524">
    <property type="entry name" value="Tscrpt_reg_HTH_GntR"/>
</dbReference>
<dbReference type="GO" id="GO:0030170">
    <property type="term" value="F:pyridoxal phosphate binding"/>
    <property type="evidence" value="ECO:0007669"/>
    <property type="project" value="InterPro"/>
</dbReference>
<protein>
    <submittedName>
        <fullName evidence="7">Transcriptional regulator, GntR family domain</fullName>
        <ecNumber evidence="7">2.6.1.1</ecNumber>
    </submittedName>
</protein>
<keyword evidence="4" id="KW-0238">DNA-binding</keyword>
<dbReference type="PANTHER" id="PTHR46577">
    <property type="entry name" value="HTH-TYPE TRANSCRIPTIONAL REGULATORY PROTEIN GABR"/>
    <property type="match status" value="1"/>
</dbReference>
<comment type="caution">
    <text evidence="7">The sequence shown here is derived from an EMBL/GenBank/DDBJ whole genome shotgun (WGS) entry which is preliminary data.</text>
</comment>
<organism evidence="7 8">
    <name type="scientific">Marinobacterium lacunae</name>
    <dbReference type="NCBI Taxonomy" id="1232683"/>
    <lineage>
        <taxon>Bacteria</taxon>
        <taxon>Pseudomonadati</taxon>
        <taxon>Pseudomonadota</taxon>
        <taxon>Gammaproteobacteria</taxon>
        <taxon>Oceanospirillales</taxon>
        <taxon>Oceanospirillaceae</taxon>
        <taxon>Marinobacterium</taxon>
    </lineage>
</organism>
<dbReference type="InterPro" id="IPR004839">
    <property type="entry name" value="Aminotransferase_I/II_large"/>
</dbReference>
<dbReference type="RefSeq" id="WP_036188135.1">
    <property type="nucleotide sequence ID" value="NZ_JMQN01000036.1"/>
</dbReference>
<evidence type="ECO:0000313" key="7">
    <source>
        <dbReference type="EMBL" id="KEA63546.1"/>
    </source>
</evidence>
<dbReference type="CDD" id="cd00609">
    <property type="entry name" value="AAT_like"/>
    <property type="match status" value="1"/>
</dbReference>
<dbReference type="SUPFAM" id="SSF53383">
    <property type="entry name" value="PLP-dependent transferases"/>
    <property type="match status" value="1"/>
</dbReference>
<dbReference type="GO" id="GO:0003700">
    <property type="term" value="F:DNA-binding transcription factor activity"/>
    <property type="evidence" value="ECO:0007669"/>
    <property type="project" value="InterPro"/>
</dbReference>
<gene>
    <name evidence="7" type="ORF">ADIMK_2325</name>
</gene>
<dbReference type="CDD" id="cd07377">
    <property type="entry name" value="WHTH_GntR"/>
    <property type="match status" value="1"/>
</dbReference>
<evidence type="ECO:0000256" key="5">
    <source>
        <dbReference type="ARBA" id="ARBA00023163"/>
    </source>
</evidence>
<evidence type="ECO:0000256" key="4">
    <source>
        <dbReference type="ARBA" id="ARBA00023125"/>
    </source>
</evidence>
<dbReference type="Gene3D" id="1.10.10.10">
    <property type="entry name" value="Winged helix-like DNA-binding domain superfamily/Winged helix DNA-binding domain"/>
    <property type="match status" value="1"/>
</dbReference>
<name>A0A081FYE1_9GAMM</name>
<dbReference type="SMART" id="SM00345">
    <property type="entry name" value="HTH_GNTR"/>
    <property type="match status" value="1"/>
</dbReference>
<dbReference type="InterPro" id="IPR015424">
    <property type="entry name" value="PyrdxlP-dep_Trfase"/>
</dbReference>
<keyword evidence="5" id="KW-0804">Transcription</keyword>
<dbReference type="InterPro" id="IPR036390">
    <property type="entry name" value="WH_DNA-bd_sf"/>
</dbReference>
<evidence type="ECO:0000256" key="2">
    <source>
        <dbReference type="ARBA" id="ARBA00022898"/>
    </source>
</evidence>
<feature type="domain" description="HTH gntR-type" evidence="6">
    <location>
        <begin position="1"/>
        <end position="68"/>
    </location>
</feature>
<dbReference type="PROSITE" id="PS50949">
    <property type="entry name" value="HTH_GNTR"/>
    <property type="match status" value="1"/>
</dbReference>
<dbReference type="Gene3D" id="3.90.1150.10">
    <property type="entry name" value="Aspartate Aminotransferase, domain 1"/>
    <property type="match status" value="1"/>
</dbReference>
<dbReference type="Pfam" id="PF00392">
    <property type="entry name" value="GntR"/>
    <property type="match status" value="1"/>
</dbReference>
<keyword evidence="8" id="KW-1185">Reference proteome</keyword>
<keyword evidence="7" id="KW-0808">Transferase</keyword>
<keyword evidence="2" id="KW-0663">Pyridoxal phosphate</keyword>
<reference evidence="7 8" key="1">
    <citation type="submission" date="2014-04" db="EMBL/GenBank/DDBJ databases">
        <title>Marinobacterium kochiensis sp. nov., isolated from sediment sample collected from Kochi backwaters in Kerala, India.</title>
        <authorList>
            <person name="Singh A."/>
            <person name="Pinnaka A.K."/>
        </authorList>
    </citation>
    <scope>NUCLEOTIDE SEQUENCE [LARGE SCALE GENOMIC DNA]</scope>
    <source>
        <strain evidence="7 8">AK27</strain>
    </source>
</reference>
<dbReference type="EMBL" id="JMQN01000036">
    <property type="protein sequence ID" value="KEA63546.1"/>
    <property type="molecule type" value="Genomic_DNA"/>
</dbReference>
<dbReference type="InterPro" id="IPR051446">
    <property type="entry name" value="HTH_trans_reg/aminotransferase"/>
</dbReference>
<dbReference type="PANTHER" id="PTHR46577:SF2">
    <property type="entry name" value="TRANSCRIPTIONAL REGULATORY PROTEIN"/>
    <property type="match status" value="1"/>
</dbReference>
<proteinExistence type="inferred from homology"/>
<dbReference type="EC" id="2.6.1.1" evidence="7"/>
<dbReference type="InterPro" id="IPR015421">
    <property type="entry name" value="PyrdxlP-dep_Trfase_major"/>
</dbReference>
<comment type="similarity">
    <text evidence="1">In the C-terminal section; belongs to the class-I pyridoxal-phosphate-dependent aminotransferase family.</text>
</comment>
<dbReference type="GO" id="GO:0003677">
    <property type="term" value="F:DNA binding"/>
    <property type="evidence" value="ECO:0007669"/>
    <property type="project" value="UniProtKB-KW"/>
</dbReference>
<accession>A0A081FYE1</accession>
<keyword evidence="3" id="KW-0805">Transcription regulation</keyword>
<dbReference type="OrthoDB" id="9804020at2"/>
<dbReference type="Gene3D" id="3.40.640.10">
    <property type="entry name" value="Type I PLP-dependent aspartate aminotransferase-like (Major domain)"/>
    <property type="match status" value="1"/>
</dbReference>
<dbReference type="eggNOG" id="COG1167">
    <property type="taxonomic scope" value="Bacteria"/>
</dbReference>
<dbReference type="InterPro" id="IPR036388">
    <property type="entry name" value="WH-like_DNA-bd_sf"/>
</dbReference>
<keyword evidence="7" id="KW-0032">Aminotransferase</keyword>
<dbReference type="GO" id="GO:0004069">
    <property type="term" value="F:L-aspartate:2-oxoglutarate aminotransferase activity"/>
    <property type="evidence" value="ECO:0007669"/>
    <property type="project" value="UniProtKB-EC"/>
</dbReference>